<accession>A0A3M6V4M0</accession>
<evidence type="ECO:0000313" key="1">
    <source>
        <dbReference type="EMBL" id="RMX60800.1"/>
    </source>
</evidence>
<organism evidence="1 2">
    <name type="scientific">Pocillopora damicornis</name>
    <name type="common">Cauliflower coral</name>
    <name type="synonym">Millepora damicornis</name>
    <dbReference type="NCBI Taxonomy" id="46731"/>
    <lineage>
        <taxon>Eukaryota</taxon>
        <taxon>Metazoa</taxon>
        <taxon>Cnidaria</taxon>
        <taxon>Anthozoa</taxon>
        <taxon>Hexacorallia</taxon>
        <taxon>Scleractinia</taxon>
        <taxon>Astrocoeniina</taxon>
        <taxon>Pocilloporidae</taxon>
        <taxon>Pocillopora</taxon>
    </lineage>
</organism>
<dbReference type="AlphaFoldDB" id="A0A3M6V4M0"/>
<name>A0A3M6V4M0_POCDA</name>
<dbReference type="Proteomes" id="UP000275408">
    <property type="component" value="Unassembled WGS sequence"/>
</dbReference>
<reference evidence="1 2" key="1">
    <citation type="journal article" date="2018" name="Sci. Rep.">
        <title>Comparative analysis of the Pocillopora damicornis genome highlights role of immune system in coral evolution.</title>
        <authorList>
            <person name="Cunning R."/>
            <person name="Bay R.A."/>
            <person name="Gillette P."/>
            <person name="Baker A.C."/>
            <person name="Traylor-Knowles N."/>
        </authorList>
    </citation>
    <scope>NUCLEOTIDE SEQUENCE [LARGE SCALE GENOMIC DNA]</scope>
    <source>
        <strain evidence="1">RSMAS</strain>
        <tissue evidence="1">Whole animal</tissue>
    </source>
</reference>
<gene>
    <name evidence="1" type="ORF">pdam_00025371</name>
</gene>
<sequence>MRGTQLEKLTTWYEGPPFLKCLEEESPKIKENPKGCGEELSEEMKRLNKFKAVNTLKQVDCSATSMESKGNPILEYLMKSCLTFAKARKTLA</sequence>
<dbReference type="EMBL" id="RCHS01000104">
    <property type="protein sequence ID" value="RMX60800.1"/>
    <property type="molecule type" value="Genomic_DNA"/>
</dbReference>
<keyword evidence="2" id="KW-1185">Reference proteome</keyword>
<proteinExistence type="predicted"/>
<evidence type="ECO:0000313" key="2">
    <source>
        <dbReference type="Proteomes" id="UP000275408"/>
    </source>
</evidence>
<comment type="caution">
    <text evidence="1">The sequence shown here is derived from an EMBL/GenBank/DDBJ whole genome shotgun (WGS) entry which is preliminary data.</text>
</comment>
<protein>
    <submittedName>
        <fullName evidence="1">Uncharacterized protein</fullName>
    </submittedName>
</protein>